<dbReference type="SUPFAM" id="SSF89796">
    <property type="entry name" value="CoA-transferase family III (CaiB/BaiF)"/>
    <property type="match status" value="1"/>
</dbReference>
<protein>
    <submittedName>
        <fullName evidence="2">CoA transferase</fullName>
    </submittedName>
</protein>
<dbReference type="Gene3D" id="3.30.1540.10">
    <property type="entry name" value="formyl-coa transferase, domain 3"/>
    <property type="match status" value="1"/>
</dbReference>
<dbReference type="InterPro" id="IPR003673">
    <property type="entry name" value="CoA-Trfase_fam_III"/>
</dbReference>
<dbReference type="RefSeq" id="WP_099097436.1">
    <property type="nucleotide sequence ID" value="NZ_PDNU01000077.1"/>
</dbReference>
<dbReference type="Proteomes" id="UP000223527">
    <property type="component" value="Unassembled WGS sequence"/>
</dbReference>
<dbReference type="InterPro" id="IPR023606">
    <property type="entry name" value="CoA-Trfase_III_dom_1_sf"/>
</dbReference>
<sequence>MTGREAGGADPALPLHGIRVVDLSTVLMGPYASQTLADYGAEVIKVETPEGDSTRRTGVATEAGMAVTFLGLNRNKRSVVLDLKDARAREALLRLVDSADVFMHNIRPQKLSAIGIDPDALLKRNPRLVYAGLHGFGQGGPYGGSPAYDDVIQSMCGLVAVSETQFGEPRYLPTVIADKVSGLFAANAILAALMGRNRAGRGCFVEIPMFETMVGFTMVEHLYGATFVPPRGPAGYPRTLSPWRRPYRTQDGHVSLMPYTDRHWRNFFLEAGEPDLAADPRFAGIDNRTRNTGALYEAAGRIVAGRTTAEWLDACRRLEIPAAPVLRIEDLLSDPHLHATGFFSEHVDPGMGRLRMPGVSVRFDGRRPPVGLPPRLGEHTEEILGEAGLTEAEISALTRSGSADAGAKR</sequence>
<dbReference type="InterPro" id="IPR050483">
    <property type="entry name" value="CoA-transferase_III_domain"/>
</dbReference>
<comment type="caution">
    <text evidence="2">The sequence shown here is derived from an EMBL/GenBank/DDBJ whole genome shotgun (WGS) entry which is preliminary data.</text>
</comment>
<evidence type="ECO:0000313" key="2">
    <source>
        <dbReference type="EMBL" id="PHK93000.1"/>
    </source>
</evidence>
<dbReference type="AlphaFoldDB" id="A0A2C7A3S6"/>
<dbReference type="GO" id="GO:0008410">
    <property type="term" value="F:CoA-transferase activity"/>
    <property type="evidence" value="ECO:0007669"/>
    <property type="project" value="TreeGrafter"/>
</dbReference>
<gene>
    <name evidence="2" type="ORF">CR162_20945</name>
</gene>
<dbReference type="Gene3D" id="3.40.50.10540">
    <property type="entry name" value="Crotonobetainyl-coa:carnitine coa-transferase, domain 1"/>
    <property type="match status" value="1"/>
</dbReference>
<dbReference type="OrthoDB" id="9781472at2"/>
<proteinExistence type="predicted"/>
<keyword evidence="1 2" id="KW-0808">Transferase</keyword>
<dbReference type="EMBL" id="PDNU01000077">
    <property type="protein sequence ID" value="PHK93000.1"/>
    <property type="molecule type" value="Genomic_DNA"/>
</dbReference>
<accession>A0A2C7A3S6</accession>
<keyword evidence="3" id="KW-1185">Reference proteome</keyword>
<evidence type="ECO:0000256" key="1">
    <source>
        <dbReference type="ARBA" id="ARBA00022679"/>
    </source>
</evidence>
<evidence type="ECO:0000313" key="3">
    <source>
        <dbReference type="Proteomes" id="UP000223527"/>
    </source>
</evidence>
<reference evidence="2 3" key="1">
    <citation type="submission" date="2017-10" db="EMBL/GenBank/DDBJ databases">
        <authorList>
            <person name="Banno H."/>
            <person name="Chua N.-H."/>
        </authorList>
    </citation>
    <scope>NUCLEOTIDE SEQUENCE [LARGE SCALE GENOMIC DNA]</scope>
    <source>
        <strain evidence="2 3">YW11</strain>
    </source>
</reference>
<dbReference type="InterPro" id="IPR044855">
    <property type="entry name" value="CoA-Trfase_III_dom3_sf"/>
</dbReference>
<organism evidence="2 3">
    <name type="scientific">Teichococcus rhizosphaerae</name>
    <dbReference type="NCBI Taxonomy" id="1335062"/>
    <lineage>
        <taxon>Bacteria</taxon>
        <taxon>Pseudomonadati</taxon>
        <taxon>Pseudomonadota</taxon>
        <taxon>Alphaproteobacteria</taxon>
        <taxon>Acetobacterales</taxon>
        <taxon>Roseomonadaceae</taxon>
        <taxon>Roseomonas</taxon>
    </lineage>
</organism>
<dbReference type="PANTHER" id="PTHR48207">
    <property type="entry name" value="SUCCINATE--HYDROXYMETHYLGLUTARATE COA-TRANSFERASE"/>
    <property type="match status" value="1"/>
</dbReference>
<dbReference type="Pfam" id="PF02515">
    <property type="entry name" value="CoA_transf_3"/>
    <property type="match status" value="1"/>
</dbReference>
<dbReference type="PANTHER" id="PTHR48207:SF4">
    <property type="entry name" value="BLL6097 PROTEIN"/>
    <property type="match status" value="1"/>
</dbReference>
<name>A0A2C7A3S6_9PROT</name>